<evidence type="ECO:0000256" key="3">
    <source>
        <dbReference type="ARBA" id="ARBA00023163"/>
    </source>
</evidence>
<proteinExistence type="predicted"/>
<name>A0A221MGI9_9BACI</name>
<keyword evidence="6" id="KW-1185">Reference proteome</keyword>
<dbReference type="InterPro" id="IPR018062">
    <property type="entry name" value="HTH_AraC-typ_CS"/>
</dbReference>
<dbReference type="GO" id="GO:0003700">
    <property type="term" value="F:DNA-binding transcription factor activity"/>
    <property type="evidence" value="ECO:0007669"/>
    <property type="project" value="InterPro"/>
</dbReference>
<dbReference type="InterPro" id="IPR037923">
    <property type="entry name" value="HTH-like"/>
</dbReference>
<dbReference type="PANTHER" id="PTHR43280:SF28">
    <property type="entry name" value="HTH-TYPE TRANSCRIPTIONAL ACTIVATOR RHAS"/>
    <property type="match status" value="1"/>
</dbReference>
<accession>A0A221MGI9</accession>
<protein>
    <submittedName>
        <fullName evidence="5">AraC family transcriptional regulator</fullName>
    </submittedName>
</protein>
<dbReference type="InterPro" id="IPR003313">
    <property type="entry name" value="AraC-bd"/>
</dbReference>
<organism evidence="5 6">
    <name type="scientific">Virgibacillus necropolis</name>
    <dbReference type="NCBI Taxonomy" id="163877"/>
    <lineage>
        <taxon>Bacteria</taxon>
        <taxon>Bacillati</taxon>
        <taxon>Bacillota</taxon>
        <taxon>Bacilli</taxon>
        <taxon>Bacillales</taxon>
        <taxon>Bacillaceae</taxon>
        <taxon>Virgibacillus</taxon>
    </lineage>
</organism>
<evidence type="ECO:0000313" key="5">
    <source>
        <dbReference type="EMBL" id="ASN06709.1"/>
    </source>
</evidence>
<dbReference type="Gene3D" id="1.10.10.60">
    <property type="entry name" value="Homeodomain-like"/>
    <property type="match status" value="2"/>
</dbReference>
<feature type="domain" description="HTH araC/xylS-type" evidence="4">
    <location>
        <begin position="195"/>
        <end position="294"/>
    </location>
</feature>
<dbReference type="Pfam" id="PF12833">
    <property type="entry name" value="HTH_18"/>
    <property type="match status" value="1"/>
</dbReference>
<dbReference type="SMART" id="SM00342">
    <property type="entry name" value="HTH_ARAC"/>
    <property type="match status" value="1"/>
</dbReference>
<gene>
    <name evidence="5" type="ORF">CFK40_17655</name>
</gene>
<dbReference type="InterPro" id="IPR009057">
    <property type="entry name" value="Homeodomain-like_sf"/>
</dbReference>
<keyword evidence="2" id="KW-0238">DNA-binding</keyword>
<evidence type="ECO:0000313" key="6">
    <source>
        <dbReference type="Proteomes" id="UP000204391"/>
    </source>
</evidence>
<keyword evidence="1" id="KW-0805">Transcription regulation</keyword>
<dbReference type="PANTHER" id="PTHR43280">
    <property type="entry name" value="ARAC-FAMILY TRANSCRIPTIONAL REGULATOR"/>
    <property type="match status" value="1"/>
</dbReference>
<dbReference type="InterPro" id="IPR020449">
    <property type="entry name" value="Tscrpt_reg_AraC-type_HTH"/>
</dbReference>
<dbReference type="EMBL" id="CP022437">
    <property type="protein sequence ID" value="ASN06709.1"/>
    <property type="molecule type" value="Genomic_DNA"/>
</dbReference>
<dbReference type="Pfam" id="PF02311">
    <property type="entry name" value="AraC_binding"/>
    <property type="match status" value="1"/>
</dbReference>
<dbReference type="KEGG" id="vne:CFK40_17655"/>
<dbReference type="Gene3D" id="2.60.120.10">
    <property type="entry name" value="Jelly Rolls"/>
    <property type="match status" value="1"/>
</dbReference>
<keyword evidence="3" id="KW-0804">Transcription</keyword>
<evidence type="ECO:0000259" key="4">
    <source>
        <dbReference type="PROSITE" id="PS01124"/>
    </source>
</evidence>
<dbReference type="InterPro" id="IPR014710">
    <property type="entry name" value="RmlC-like_jellyroll"/>
</dbReference>
<reference evidence="5 6" key="1">
    <citation type="journal article" date="2003" name="Int. J. Syst. Evol. Microbiol.">
        <title>Virgibacillus carmonensis sp. nov., Virgibacillus necropolis sp. nov. and Virgibacillus picturae sp. nov., three novel species isolated from deteriorated mural paintings, transfer of the species of the genus salibacillus to Virgibacillus, as Virgibacillus marismortui comb. nov. and Virgibacillus salexigens comb. nov., and emended description of the genus Virgibacillus.</title>
        <authorList>
            <person name="Heyrman J."/>
            <person name="Logan N.A."/>
            <person name="Busse H.J."/>
            <person name="Balcaen A."/>
            <person name="Lebbe L."/>
            <person name="Rodriguez-Diaz M."/>
            <person name="Swings J."/>
            <person name="De Vos P."/>
        </authorList>
    </citation>
    <scope>NUCLEOTIDE SEQUENCE [LARGE SCALE GENOMIC DNA]</scope>
    <source>
        <strain evidence="5 6">LMG 19488</strain>
    </source>
</reference>
<dbReference type="SUPFAM" id="SSF51215">
    <property type="entry name" value="Regulatory protein AraC"/>
    <property type="match status" value="1"/>
</dbReference>
<dbReference type="PRINTS" id="PR00032">
    <property type="entry name" value="HTHARAC"/>
</dbReference>
<evidence type="ECO:0000256" key="2">
    <source>
        <dbReference type="ARBA" id="ARBA00023125"/>
    </source>
</evidence>
<dbReference type="GO" id="GO:0043565">
    <property type="term" value="F:sequence-specific DNA binding"/>
    <property type="evidence" value="ECO:0007669"/>
    <property type="project" value="InterPro"/>
</dbReference>
<dbReference type="Proteomes" id="UP000204391">
    <property type="component" value="Chromosome"/>
</dbReference>
<dbReference type="InterPro" id="IPR018060">
    <property type="entry name" value="HTH_AraC"/>
</dbReference>
<evidence type="ECO:0000256" key="1">
    <source>
        <dbReference type="ARBA" id="ARBA00023015"/>
    </source>
</evidence>
<dbReference type="PROSITE" id="PS01124">
    <property type="entry name" value="HTH_ARAC_FAMILY_2"/>
    <property type="match status" value="1"/>
</dbReference>
<dbReference type="PROSITE" id="PS00041">
    <property type="entry name" value="HTH_ARAC_FAMILY_1"/>
    <property type="match status" value="1"/>
</dbReference>
<dbReference type="SUPFAM" id="SSF46689">
    <property type="entry name" value="Homeodomain-like"/>
    <property type="match status" value="2"/>
</dbReference>
<dbReference type="AlphaFoldDB" id="A0A221MGI9"/>
<sequence>MILTVSCYKLRISSLKGMVSLNEPLIVNYRVHGNLGSFDYHSHQEYEIYFFHAGSCRYLIHNQIYDLERGDILLMDGIALHKPNVRQNSEYVRSTIHFSPQWIESVLGEMDSVHLLDPFQKLHHCLIRTNENSESKQLEELIRRLQVIKQISVHDVYAETEMKVLFLQVLISVNRLGQMDSRKLPNKTEKTEYAENIGAYIQSNYMRKLTVASIAEALNLSKSYVSHLFKEMTGFTVLEYLMGCRLTQVKYLLEMEPDKALKDIAIESGFESVSHFSRYFRKKVGVTAREYRKLRQ</sequence>